<keyword evidence="3" id="KW-1185">Reference proteome</keyword>
<dbReference type="PANTHER" id="PTHR43328:SF1">
    <property type="entry name" value="N-ACETYLTRANSFERASE DOMAIN-CONTAINING PROTEIN"/>
    <property type="match status" value="1"/>
</dbReference>
<dbReference type="EMBL" id="JAEUGD010000061">
    <property type="protein sequence ID" value="MBL6448398.1"/>
    <property type="molecule type" value="Genomic_DNA"/>
</dbReference>
<name>A0A937KFP7_9BACT</name>
<dbReference type="InterPro" id="IPR000182">
    <property type="entry name" value="GNAT_dom"/>
</dbReference>
<sequence>MNRILPLDAGKVTLRTLEESDADQIAFHANNPNIAHFTANVPYPYKKEDAIVWISKTRSGMQLGKQYTFGIEYDKRIVGAIGLKVDDSNNEAEVGYWLGEEYWNKGLCTDALQAVVRFGLDSLKLHKINGSYLSHNLASSRVLNKCGFIVDCVLKDHIFKNDKYFDLVKCYLLSPEK</sequence>
<accession>A0A937KFP7</accession>
<proteinExistence type="predicted"/>
<dbReference type="Proteomes" id="UP000614216">
    <property type="component" value="Unassembled WGS sequence"/>
</dbReference>
<evidence type="ECO:0000313" key="3">
    <source>
        <dbReference type="Proteomes" id="UP000614216"/>
    </source>
</evidence>
<gene>
    <name evidence="2" type="ORF">JMN32_18940</name>
</gene>
<dbReference type="RefSeq" id="WP_202857935.1">
    <property type="nucleotide sequence ID" value="NZ_JAEUGD010000061.1"/>
</dbReference>
<dbReference type="Pfam" id="PF13302">
    <property type="entry name" value="Acetyltransf_3"/>
    <property type="match status" value="1"/>
</dbReference>
<reference evidence="2" key="1">
    <citation type="submission" date="2021-01" db="EMBL/GenBank/DDBJ databases">
        <title>Fulvivirga kasyanovii gen. nov., sp nov., a novel member of the phylum Bacteroidetes isolated from seawater in a mussel farm.</title>
        <authorList>
            <person name="Zhao L.-H."/>
            <person name="Wang Z.-J."/>
        </authorList>
    </citation>
    <scope>NUCLEOTIDE SEQUENCE</scope>
    <source>
        <strain evidence="2">29W222</strain>
    </source>
</reference>
<dbReference type="InterPro" id="IPR016181">
    <property type="entry name" value="Acyl_CoA_acyltransferase"/>
</dbReference>
<evidence type="ECO:0000259" key="1">
    <source>
        <dbReference type="PROSITE" id="PS51186"/>
    </source>
</evidence>
<dbReference type="SUPFAM" id="SSF55729">
    <property type="entry name" value="Acyl-CoA N-acyltransferases (Nat)"/>
    <property type="match status" value="1"/>
</dbReference>
<dbReference type="GO" id="GO:0016747">
    <property type="term" value="F:acyltransferase activity, transferring groups other than amino-acyl groups"/>
    <property type="evidence" value="ECO:0007669"/>
    <property type="project" value="InterPro"/>
</dbReference>
<dbReference type="Gene3D" id="3.40.630.30">
    <property type="match status" value="1"/>
</dbReference>
<dbReference type="PROSITE" id="PS51186">
    <property type="entry name" value="GNAT"/>
    <property type="match status" value="1"/>
</dbReference>
<dbReference type="PANTHER" id="PTHR43328">
    <property type="entry name" value="ACETYLTRANSFERASE-RELATED"/>
    <property type="match status" value="1"/>
</dbReference>
<protein>
    <submittedName>
        <fullName evidence="2">GNAT family N-acetyltransferase</fullName>
    </submittedName>
</protein>
<evidence type="ECO:0000313" key="2">
    <source>
        <dbReference type="EMBL" id="MBL6448398.1"/>
    </source>
</evidence>
<dbReference type="AlphaFoldDB" id="A0A937KFP7"/>
<organism evidence="2 3">
    <name type="scientific">Fulvivirga marina</name>
    <dbReference type="NCBI Taxonomy" id="2494733"/>
    <lineage>
        <taxon>Bacteria</taxon>
        <taxon>Pseudomonadati</taxon>
        <taxon>Bacteroidota</taxon>
        <taxon>Cytophagia</taxon>
        <taxon>Cytophagales</taxon>
        <taxon>Fulvivirgaceae</taxon>
        <taxon>Fulvivirga</taxon>
    </lineage>
</organism>
<comment type="caution">
    <text evidence="2">The sequence shown here is derived from an EMBL/GenBank/DDBJ whole genome shotgun (WGS) entry which is preliminary data.</text>
</comment>
<feature type="domain" description="N-acetyltransferase" evidence="1">
    <location>
        <begin position="12"/>
        <end position="171"/>
    </location>
</feature>